<dbReference type="Gene3D" id="2.60.120.620">
    <property type="entry name" value="q2cbj1_9rhob like domain"/>
    <property type="match status" value="1"/>
</dbReference>
<accession>A0AA36MUF2</accession>
<dbReference type="GO" id="GO:0005634">
    <property type="term" value="C:nucleus"/>
    <property type="evidence" value="ECO:0007669"/>
    <property type="project" value="TreeGrafter"/>
</dbReference>
<dbReference type="SUPFAM" id="SSF51197">
    <property type="entry name" value="Clavaminate synthase-like"/>
    <property type="match status" value="1"/>
</dbReference>
<dbReference type="GO" id="GO:0005829">
    <property type="term" value="C:cytosol"/>
    <property type="evidence" value="ECO:0007669"/>
    <property type="project" value="TreeGrafter"/>
</dbReference>
<dbReference type="SUPFAM" id="SSF52047">
    <property type="entry name" value="RNI-like"/>
    <property type="match status" value="1"/>
</dbReference>
<dbReference type="Gene3D" id="3.80.10.10">
    <property type="entry name" value="Ribonuclease Inhibitor"/>
    <property type="match status" value="2"/>
</dbReference>
<keyword evidence="3" id="KW-0677">Repeat</keyword>
<dbReference type="InterPro" id="IPR027038">
    <property type="entry name" value="RanGap"/>
</dbReference>
<dbReference type="InterPro" id="IPR001611">
    <property type="entry name" value="Leu-rich_rpt"/>
</dbReference>
<gene>
    <name evidence="4" type="ORF">EVOR1521_LOCUS7595</name>
</gene>
<evidence type="ECO:0000256" key="3">
    <source>
        <dbReference type="ARBA" id="ARBA00022737"/>
    </source>
</evidence>
<sequence length="687" mass="71240">MAYGFPADVLGLAAGLQNGAVLSGAERRCFALAGFVKVRGALAKAACDAAAEAVWSRLEGVEPGKPSSWERGDMMMKQQIPSDLLSNCAPLRGALDDLLGEGRWSMGEDLGWAPLRFPAAPKIRREGVEPARVEVPRSYHLDGSWYQHHLFCPQQAIIVCPVLTGTALGAGGTALKLGSHFAMAEDLAQAEAEGGMDHASLCRRAQALDVERYPELEIYCEAGDVLLLHPHVAHSSTTNVRCGAPVRLALTKRAYWVAGPAPSVETLAPVELAMSWAALSPERPPLGRLLSLAEAALAEAADGRVLRWRALRAMDFEVPFATKEDVDALLQDDECDLGGRLLSPQLLASTLTRLARPGRLQRLGLARCGLGPAGACALGKALRDAVPAPRELLLQGNCLGDGGVVGLLAAAGRSLGAVEVLSLSGNGLSAVAAEALAAAAAPGLGAHLKLSENRIGPEGAHALAALAHRCGRLELRGCPLQDSFCAALKEQQNCSLEALDLEATGATDASCGLIAELFAAQGASAPGPRLKLVRLSLRGCRVTDAGARALAREAAGRLCRLDLGRNAVGDAGLEALAHAGGGELLLGTNRVGDRGFLSLLGAAEGDESWELGFVNLTSNLLTSTSVDAAAAFLRQRAASGGRLGLLGLDLTYNDASVASVRDFRAAAAAAAAVFPQVRACHFTAGCG</sequence>
<dbReference type="GO" id="GO:0005096">
    <property type="term" value="F:GTPase activator activity"/>
    <property type="evidence" value="ECO:0007669"/>
    <property type="project" value="UniProtKB-KW"/>
</dbReference>
<dbReference type="GO" id="GO:0048471">
    <property type="term" value="C:perinuclear region of cytoplasm"/>
    <property type="evidence" value="ECO:0007669"/>
    <property type="project" value="TreeGrafter"/>
</dbReference>
<dbReference type="AlphaFoldDB" id="A0AA36MUF2"/>
<organism evidence="4 5">
    <name type="scientific">Effrenium voratum</name>
    <dbReference type="NCBI Taxonomy" id="2562239"/>
    <lineage>
        <taxon>Eukaryota</taxon>
        <taxon>Sar</taxon>
        <taxon>Alveolata</taxon>
        <taxon>Dinophyceae</taxon>
        <taxon>Suessiales</taxon>
        <taxon>Symbiodiniaceae</taxon>
        <taxon>Effrenium</taxon>
    </lineage>
</organism>
<dbReference type="EMBL" id="CAUJNA010000618">
    <property type="protein sequence ID" value="CAJ1379323.1"/>
    <property type="molecule type" value="Genomic_DNA"/>
</dbReference>
<dbReference type="PANTHER" id="PTHR24113:SF12">
    <property type="entry name" value="RAN GTPASE-ACTIVATING PROTEIN 1"/>
    <property type="match status" value="1"/>
</dbReference>
<evidence type="ECO:0000256" key="2">
    <source>
        <dbReference type="ARBA" id="ARBA00022614"/>
    </source>
</evidence>
<proteinExistence type="predicted"/>
<name>A0AA36MUF2_9DINO</name>
<reference evidence="4" key="1">
    <citation type="submission" date="2023-08" db="EMBL/GenBank/DDBJ databases">
        <authorList>
            <person name="Chen Y."/>
            <person name="Shah S."/>
            <person name="Dougan E. K."/>
            <person name="Thang M."/>
            <person name="Chan C."/>
        </authorList>
    </citation>
    <scope>NUCLEOTIDE SEQUENCE</scope>
</reference>
<dbReference type="Pfam" id="PF13516">
    <property type="entry name" value="LRR_6"/>
    <property type="match status" value="3"/>
</dbReference>
<keyword evidence="5" id="KW-1185">Reference proteome</keyword>
<evidence type="ECO:0000313" key="5">
    <source>
        <dbReference type="Proteomes" id="UP001178507"/>
    </source>
</evidence>
<dbReference type="GO" id="GO:0031267">
    <property type="term" value="F:small GTPase binding"/>
    <property type="evidence" value="ECO:0007669"/>
    <property type="project" value="TreeGrafter"/>
</dbReference>
<dbReference type="Proteomes" id="UP001178507">
    <property type="component" value="Unassembled WGS sequence"/>
</dbReference>
<evidence type="ECO:0000313" key="4">
    <source>
        <dbReference type="EMBL" id="CAJ1379323.1"/>
    </source>
</evidence>
<dbReference type="InterPro" id="IPR032675">
    <property type="entry name" value="LRR_dom_sf"/>
</dbReference>
<keyword evidence="1" id="KW-0343">GTPase activation</keyword>
<dbReference type="SMART" id="SM00368">
    <property type="entry name" value="LRR_RI"/>
    <property type="match status" value="7"/>
</dbReference>
<comment type="caution">
    <text evidence="4">The sequence shown here is derived from an EMBL/GenBank/DDBJ whole genome shotgun (WGS) entry which is preliminary data.</text>
</comment>
<keyword evidence="2" id="KW-0433">Leucine-rich repeat</keyword>
<protein>
    <submittedName>
        <fullName evidence="4">Uncharacterized protein</fullName>
    </submittedName>
</protein>
<evidence type="ECO:0000256" key="1">
    <source>
        <dbReference type="ARBA" id="ARBA00022468"/>
    </source>
</evidence>
<dbReference type="GO" id="GO:0006913">
    <property type="term" value="P:nucleocytoplasmic transport"/>
    <property type="evidence" value="ECO:0007669"/>
    <property type="project" value="TreeGrafter"/>
</dbReference>
<dbReference type="PANTHER" id="PTHR24113">
    <property type="entry name" value="RAN GTPASE-ACTIVATING PROTEIN 1"/>
    <property type="match status" value="1"/>
</dbReference>